<dbReference type="Gene3D" id="3.10.450.50">
    <property type="match status" value="1"/>
</dbReference>
<dbReference type="EMBL" id="JAKJPO010000003">
    <property type="protein sequence ID" value="MCF7221644.1"/>
    <property type="molecule type" value="Genomic_DNA"/>
</dbReference>
<reference evidence="2 3" key="3">
    <citation type="submission" date="2022-01" db="EMBL/GenBank/DDBJ databases">
        <authorList>
            <person name="Zhou L.Y."/>
        </authorList>
    </citation>
    <scope>NUCLEOTIDE SEQUENCE [LARGE SCALE GENOMIC DNA]</scope>
    <source>
        <strain evidence="2 3">TLK-CK17</strain>
    </source>
</reference>
<sequence>MKFLTRDEAGRFAERWLPAWTGNDPERLANFYSEDAFYLDPGIPQGITGRPALLAYFRKLLGHNPDWVWSQIEGIPLEDGFLNKWLARIPVGDSALEIVGVCFVQLDDAGRIRRNEVYFDRSGLLAAIGDRRAR</sequence>
<protein>
    <submittedName>
        <fullName evidence="2">Nuclear transport factor 2 family protein</fullName>
    </submittedName>
</protein>
<comment type="caution">
    <text evidence="2">The sequence shown here is derived from an EMBL/GenBank/DDBJ whole genome shotgun (WGS) entry which is preliminary data.</text>
</comment>
<accession>A0ABS9HTU9</accession>
<proteinExistence type="predicted"/>
<evidence type="ECO:0000259" key="1">
    <source>
        <dbReference type="Pfam" id="PF12680"/>
    </source>
</evidence>
<organism evidence="2 3">
    <name type="scientific">Marilutibacter chinensis</name>
    <dbReference type="NCBI Taxonomy" id="2912247"/>
    <lineage>
        <taxon>Bacteria</taxon>
        <taxon>Pseudomonadati</taxon>
        <taxon>Pseudomonadota</taxon>
        <taxon>Gammaproteobacteria</taxon>
        <taxon>Lysobacterales</taxon>
        <taxon>Lysobacteraceae</taxon>
        <taxon>Marilutibacter</taxon>
    </lineage>
</organism>
<evidence type="ECO:0000313" key="3">
    <source>
        <dbReference type="Proteomes" id="UP001430796"/>
    </source>
</evidence>
<evidence type="ECO:0000313" key="2">
    <source>
        <dbReference type="EMBL" id="MCF7221644.1"/>
    </source>
</evidence>
<reference evidence="3" key="1">
    <citation type="submission" date="2022-01" db="EMBL/GenBank/DDBJ databases">
        <title>Lysobacter chinensis sp. nov., a bacterium isolated from cow dung compost.</title>
        <authorList>
            <person name="Zhou L.Y."/>
        </authorList>
    </citation>
    <scope>NUCLEOTIDE SEQUENCE [LARGE SCALE GENOMIC DNA]</scope>
    <source>
        <strain evidence="3">TLK-CK17</strain>
    </source>
</reference>
<dbReference type="Pfam" id="PF12680">
    <property type="entry name" value="SnoaL_2"/>
    <property type="match status" value="1"/>
</dbReference>
<feature type="domain" description="SnoaL-like" evidence="1">
    <location>
        <begin position="13"/>
        <end position="114"/>
    </location>
</feature>
<gene>
    <name evidence="2" type="ORF">L3V18_07555</name>
</gene>
<dbReference type="CDD" id="cd00531">
    <property type="entry name" value="NTF2_like"/>
    <property type="match status" value="1"/>
</dbReference>
<keyword evidence="3" id="KW-1185">Reference proteome</keyword>
<name>A0ABS9HTU9_9GAMM</name>
<dbReference type="InterPro" id="IPR037401">
    <property type="entry name" value="SnoaL-like"/>
</dbReference>
<dbReference type="InterPro" id="IPR032710">
    <property type="entry name" value="NTF2-like_dom_sf"/>
</dbReference>
<reference evidence="2 3" key="2">
    <citation type="submission" date="2022-01" db="EMBL/GenBank/DDBJ databases">
        <title>Lysobacter chinensis sp. nov., a bacterium isolated from cow dung compost.</title>
        <authorList>
            <person name="Liu Y."/>
        </authorList>
    </citation>
    <scope>NUCLEOTIDE SEQUENCE [LARGE SCALE GENOMIC DNA]</scope>
    <source>
        <strain evidence="2 3">TLK-CK17</strain>
    </source>
</reference>
<dbReference type="SUPFAM" id="SSF54427">
    <property type="entry name" value="NTF2-like"/>
    <property type="match status" value="1"/>
</dbReference>
<dbReference type="RefSeq" id="WP_237054062.1">
    <property type="nucleotide sequence ID" value="NZ_JAKJPO010000003.1"/>
</dbReference>
<dbReference type="Proteomes" id="UP001430796">
    <property type="component" value="Unassembled WGS sequence"/>
</dbReference>